<gene>
    <name evidence="1" type="ORF">E5336_02690</name>
</gene>
<evidence type="ECO:0000313" key="1">
    <source>
        <dbReference type="EMBL" id="TGY66716.1"/>
    </source>
</evidence>
<sequence length="95" mass="10764">MLVGMFQNQDSLNALLINKKKGTAFGSGRSIYKLVFQTKRGILSFQVDEEKYDRVAVGSQGRLTFAGLKLISFGKWIDESLFSAYNRPDLPWLRS</sequence>
<reference evidence="1" key="1">
    <citation type="submission" date="2019-04" db="EMBL/GenBank/DDBJ databases">
        <title>Microbes associate with the intestines of laboratory mice.</title>
        <authorList>
            <person name="Navarre W."/>
            <person name="Wong E."/>
            <person name="Huang K."/>
            <person name="Tropini C."/>
            <person name="Ng K."/>
            <person name="Yu B."/>
        </authorList>
    </citation>
    <scope>NUCLEOTIDE SEQUENCE</scope>
    <source>
        <strain evidence="1">NM09_H32</strain>
    </source>
</reference>
<dbReference type="EMBL" id="SRYG01000004">
    <property type="protein sequence ID" value="TGY66716.1"/>
    <property type="molecule type" value="Genomic_DNA"/>
</dbReference>
<organism evidence="1 2">
    <name type="scientific">Dubosiella muris</name>
    <dbReference type="NCBI Taxonomy" id="3038133"/>
    <lineage>
        <taxon>Bacteria</taxon>
        <taxon>Bacillati</taxon>
        <taxon>Bacillota</taxon>
        <taxon>Erysipelotrichia</taxon>
        <taxon>Erysipelotrichales</taxon>
        <taxon>Erysipelotrichaceae</taxon>
        <taxon>Dubosiella</taxon>
    </lineage>
</organism>
<accession>A0AC61R8T6</accession>
<protein>
    <submittedName>
        <fullName evidence="1">DUF2500 family protein</fullName>
    </submittedName>
</protein>
<comment type="caution">
    <text evidence="1">The sequence shown here is derived from an EMBL/GenBank/DDBJ whole genome shotgun (WGS) entry which is preliminary data.</text>
</comment>
<evidence type="ECO:0000313" key="2">
    <source>
        <dbReference type="Proteomes" id="UP000308836"/>
    </source>
</evidence>
<keyword evidence="2" id="KW-1185">Reference proteome</keyword>
<dbReference type="Proteomes" id="UP000308836">
    <property type="component" value="Unassembled WGS sequence"/>
</dbReference>
<proteinExistence type="predicted"/>
<name>A0AC61R8T6_9FIRM</name>